<name>A0A0E9R3Z0_ANGAN</name>
<evidence type="ECO:0000313" key="1">
    <source>
        <dbReference type="EMBL" id="JAH23063.1"/>
    </source>
</evidence>
<protein>
    <submittedName>
        <fullName evidence="1">Uncharacterized protein</fullName>
    </submittedName>
</protein>
<proteinExistence type="predicted"/>
<reference evidence="1" key="2">
    <citation type="journal article" date="2015" name="Fish Shellfish Immunol.">
        <title>Early steps in the European eel (Anguilla anguilla)-Vibrio vulnificus interaction in the gills: Role of the RtxA13 toxin.</title>
        <authorList>
            <person name="Callol A."/>
            <person name="Pajuelo D."/>
            <person name="Ebbesson L."/>
            <person name="Teles M."/>
            <person name="MacKenzie S."/>
            <person name="Amaro C."/>
        </authorList>
    </citation>
    <scope>NUCLEOTIDE SEQUENCE</scope>
</reference>
<accession>A0A0E9R3Z0</accession>
<reference evidence="1" key="1">
    <citation type="submission" date="2014-11" db="EMBL/GenBank/DDBJ databases">
        <authorList>
            <person name="Amaro Gonzalez C."/>
        </authorList>
    </citation>
    <scope>NUCLEOTIDE SEQUENCE</scope>
</reference>
<dbReference type="AlphaFoldDB" id="A0A0E9R3Z0"/>
<dbReference type="EMBL" id="GBXM01085514">
    <property type="protein sequence ID" value="JAH23063.1"/>
    <property type="molecule type" value="Transcribed_RNA"/>
</dbReference>
<organism evidence="1">
    <name type="scientific">Anguilla anguilla</name>
    <name type="common">European freshwater eel</name>
    <name type="synonym">Muraena anguilla</name>
    <dbReference type="NCBI Taxonomy" id="7936"/>
    <lineage>
        <taxon>Eukaryota</taxon>
        <taxon>Metazoa</taxon>
        <taxon>Chordata</taxon>
        <taxon>Craniata</taxon>
        <taxon>Vertebrata</taxon>
        <taxon>Euteleostomi</taxon>
        <taxon>Actinopterygii</taxon>
        <taxon>Neopterygii</taxon>
        <taxon>Teleostei</taxon>
        <taxon>Anguilliformes</taxon>
        <taxon>Anguillidae</taxon>
        <taxon>Anguilla</taxon>
    </lineage>
</organism>
<sequence>MPTLRRGGTCHIPIQLHEFDTF</sequence>